<organism evidence="2 3">
    <name type="scientific">Trichomalopsis sarcophagae</name>
    <dbReference type="NCBI Taxonomy" id="543379"/>
    <lineage>
        <taxon>Eukaryota</taxon>
        <taxon>Metazoa</taxon>
        <taxon>Ecdysozoa</taxon>
        <taxon>Arthropoda</taxon>
        <taxon>Hexapoda</taxon>
        <taxon>Insecta</taxon>
        <taxon>Pterygota</taxon>
        <taxon>Neoptera</taxon>
        <taxon>Endopterygota</taxon>
        <taxon>Hymenoptera</taxon>
        <taxon>Apocrita</taxon>
        <taxon>Proctotrupomorpha</taxon>
        <taxon>Chalcidoidea</taxon>
        <taxon>Pteromalidae</taxon>
        <taxon>Pteromalinae</taxon>
        <taxon>Trichomalopsis</taxon>
    </lineage>
</organism>
<keyword evidence="1" id="KW-0812">Transmembrane</keyword>
<keyword evidence="3" id="KW-1185">Reference proteome</keyword>
<dbReference type="AlphaFoldDB" id="A0A232EZC9"/>
<name>A0A232EZC9_9HYME</name>
<evidence type="ECO:0000313" key="2">
    <source>
        <dbReference type="EMBL" id="OXU23802.1"/>
    </source>
</evidence>
<evidence type="ECO:0000256" key="1">
    <source>
        <dbReference type="SAM" id="Phobius"/>
    </source>
</evidence>
<dbReference type="Proteomes" id="UP000215335">
    <property type="component" value="Unassembled WGS sequence"/>
</dbReference>
<accession>A0A232EZC9</accession>
<comment type="caution">
    <text evidence="2">The sequence shown here is derived from an EMBL/GenBank/DDBJ whole genome shotgun (WGS) entry which is preliminary data.</text>
</comment>
<proteinExistence type="predicted"/>
<keyword evidence="1" id="KW-1133">Transmembrane helix</keyword>
<dbReference type="EMBL" id="NNAY01001487">
    <property type="protein sequence ID" value="OXU23802.1"/>
    <property type="molecule type" value="Genomic_DNA"/>
</dbReference>
<evidence type="ECO:0000313" key="3">
    <source>
        <dbReference type="Proteomes" id="UP000215335"/>
    </source>
</evidence>
<keyword evidence="1" id="KW-0472">Membrane</keyword>
<gene>
    <name evidence="2" type="ORF">TSAR_004510</name>
</gene>
<protein>
    <submittedName>
        <fullName evidence="2">Uncharacterized protein</fullName>
    </submittedName>
</protein>
<reference evidence="2 3" key="1">
    <citation type="journal article" date="2017" name="Curr. Biol.">
        <title>The Evolution of Venom by Co-option of Single-Copy Genes.</title>
        <authorList>
            <person name="Martinson E.O."/>
            <person name="Mrinalini"/>
            <person name="Kelkar Y.D."/>
            <person name="Chang C.H."/>
            <person name="Werren J.H."/>
        </authorList>
    </citation>
    <scope>NUCLEOTIDE SEQUENCE [LARGE SCALE GENOMIC DNA]</scope>
    <source>
        <strain evidence="2 3">Alberta</strain>
        <tissue evidence="2">Whole body</tissue>
    </source>
</reference>
<feature type="transmembrane region" description="Helical" evidence="1">
    <location>
        <begin position="56"/>
        <end position="80"/>
    </location>
</feature>
<sequence length="89" mass="10261">MRYQTSDNSIAELGEFSRLNYEQLESITQAEFHPTYRFINSNSSSSMYFMYLHGDIALVAVLLAFTLLISIMVFITLLVYPDEMLALYS</sequence>